<evidence type="ECO:0000256" key="1">
    <source>
        <dbReference type="ARBA" id="ARBA00008857"/>
    </source>
</evidence>
<keyword evidence="7" id="KW-1185">Reference proteome</keyword>
<comment type="similarity">
    <text evidence="1">Belongs to the 'phage' integrase family.</text>
</comment>
<dbReference type="Pfam" id="PF00589">
    <property type="entry name" value="Phage_integrase"/>
    <property type="match status" value="1"/>
</dbReference>
<dbReference type="PROSITE" id="PS51898">
    <property type="entry name" value="TYR_RECOMBINASE"/>
    <property type="match status" value="1"/>
</dbReference>
<dbReference type="GO" id="GO:0015074">
    <property type="term" value="P:DNA integration"/>
    <property type="evidence" value="ECO:0007669"/>
    <property type="project" value="UniProtKB-KW"/>
</dbReference>
<dbReference type="Pfam" id="PF13356">
    <property type="entry name" value="Arm-DNA-bind_3"/>
    <property type="match status" value="1"/>
</dbReference>
<protein>
    <submittedName>
        <fullName evidence="6">Integrase</fullName>
    </submittedName>
</protein>
<keyword evidence="2" id="KW-0229">DNA integration</keyword>
<dbReference type="CDD" id="cd00801">
    <property type="entry name" value="INT_P4_C"/>
    <property type="match status" value="1"/>
</dbReference>
<accession>A0A5E4U7E4</accession>
<evidence type="ECO:0000256" key="4">
    <source>
        <dbReference type="ARBA" id="ARBA00023172"/>
    </source>
</evidence>
<dbReference type="InterPro" id="IPR038488">
    <property type="entry name" value="Integrase_DNA-bd_sf"/>
</dbReference>
<evidence type="ECO:0000313" key="7">
    <source>
        <dbReference type="Proteomes" id="UP000414233"/>
    </source>
</evidence>
<keyword evidence="4" id="KW-0233">DNA recombination</keyword>
<dbReference type="InterPro" id="IPR011010">
    <property type="entry name" value="DNA_brk_join_enz"/>
</dbReference>
<dbReference type="PANTHER" id="PTHR30629:SF2">
    <property type="entry name" value="PROPHAGE INTEGRASE INTS-RELATED"/>
    <property type="match status" value="1"/>
</dbReference>
<organism evidence="6 7">
    <name type="scientific">Pandoraea terrae</name>
    <dbReference type="NCBI Taxonomy" id="1537710"/>
    <lineage>
        <taxon>Bacteria</taxon>
        <taxon>Pseudomonadati</taxon>
        <taxon>Pseudomonadota</taxon>
        <taxon>Betaproteobacteria</taxon>
        <taxon>Burkholderiales</taxon>
        <taxon>Burkholderiaceae</taxon>
        <taxon>Pandoraea</taxon>
    </lineage>
</organism>
<dbReference type="OrthoDB" id="9775880at2"/>
<evidence type="ECO:0000256" key="2">
    <source>
        <dbReference type="ARBA" id="ARBA00022908"/>
    </source>
</evidence>
<sequence>MARQTNLLDDVEIRHWVAKGEPVAKSDGEGLTFTLSRAGTATWILRYRRGGGRRKELTLGNYPDMTLAAARKAARAHRVSIDNGIDPAAEKQAEKARSVAAWTVAQLCDNYEEKILVPPLSHSTTYYRKWDIANILKPKIGTMEVRNVMPADIVHMVESSGRSWTVCKRILTSAKQIFAHACGKRMIDANPCVGIDIKAIKGQRPPVKKRVMLAEQELRALLPNIDETIGRENALALRILLATCVRTNELVKARKQHIDLDRGTWWIEADSVKTRAGFQVPLVPSVALWMRELLALSGDSEWLLPARGGMRRNRLGDTHIGNTTLWAAITRAYNRGGIEGRKFTPHDTRSTAKSHMRNMGIPNEITEIALNHKLKGMEAIYDVREEIPERRRALEVWAAFITSCAEGGEWNVVPFKAA</sequence>
<dbReference type="GO" id="GO:0003677">
    <property type="term" value="F:DNA binding"/>
    <property type="evidence" value="ECO:0007669"/>
    <property type="project" value="UniProtKB-KW"/>
</dbReference>
<dbReference type="RefSeq" id="WP_150696650.1">
    <property type="nucleotide sequence ID" value="NZ_CABPRZ010000006.1"/>
</dbReference>
<reference evidence="6 7" key="1">
    <citation type="submission" date="2019-08" db="EMBL/GenBank/DDBJ databases">
        <authorList>
            <person name="Peeters C."/>
        </authorList>
    </citation>
    <scope>NUCLEOTIDE SEQUENCE [LARGE SCALE GENOMIC DNA]</scope>
    <source>
        <strain evidence="6 7">LMG 30175</strain>
    </source>
</reference>
<dbReference type="InterPro" id="IPR050808">
    <property type="entry name" value="Phage_Integrase"/>
</dbReference>
<dbReference type="InterPro" id="IPR002104">
    <property type="entry name" value="Integrase_catalytic"/>
</dbReference>
<dbReference type="InterPro" id="IPR025166">
    <property type="entry name" value="Integrase_DNA_bind_dom"/>
</dbReference>
<dbReference type="PANTHER" id="PTHR30629">
    <property type="entry name" value="PROPHAGE INTEGRASE"/>
    <property type="match status" value="1"/>
</dbReference>
<evidence type="ECO:0000256" key="3">
    <source>
        <dbReference type="ARBA" id="ARBA00023125"/>
    </source>
</evidence>
<name>A0A5E4U7E4_9BURK</name>
<dbReference type="AlphaFoldDB" id="A0A5E4U7E4"/>
<dbReference type="SUPFAM" id="SSF56349">
    <property type="entry name" value="DNA breaking-rejoining enzymes"/>
    <property type="match status" value="1"/>
</dbReference>
<gene>
    <name evidence="6" type="ORF">PTE30175_01710</name>
</gene>
<dbReference type="Gene3D" id="1.10.150.130">
    <property type="match status" value="1"/>
</dbReference>
<dbReference type="GO" id="GO:0006310">
    <property type="term" value="P:DNA recombination"/>
    <property type="evidence" value="ECO:0007669"/>
    <property type="project" value="UniProtKB-KW"/>
</dbReference>
<keyword evidence="3" id="KW-0238">DNA-binding</keyword>
<dbReference type="EMBL" id="CABPRZ010000006">
    <property type="protein sequence ID" value="VVD94139.1"/>
    <property type="molecule type" value="Genomic_DNA"/>
</dbReference>
<evidence type="ECO:0000259" key="5">
    <source>
        <dbReference type="PROSITE" id="PS51898"/>
    </source>
</evidence>
<dbReference type="Gene3D" id="1.10.443.10">
    <property type="entry name" value="Intergrase catalytic core"/>
    <property type="match status" value="1"/>
</dbReference>
<proteinExistence type="inferred from homology"/>
<evidence type="ECO:0000313" key="6">
    <source>
        <dbReference type="EMBL" id="VVD94139.1"/>
    </source>
</evidence>
<dbReference type="InterPro" id="IPR010998">
    <property type="entry name" value="Integrase_recombinase_N"/>
</dbReference>
<feature type="domain" description="Tyr recombinase" evidence="5">
    <location>
        <begin position="207"/>
        <end position="396"/>
    </location>
</feature>
<dbReference type="Proteomes" id="UP000414233">
    <property type="component" value="Unassembled WGS sequence"/>
</dbReference>
<dbReference type="InterPro" id="IPR013762">
    <property type="entry name" value="Integrase-like_cat_sf"/>
</dbReference>
<dbReference type="Gene3D" id="3.30.160.390">
    <property type="entry name" value="Integrase, DNA-binding domain"/>
    <property type="match status" value="1"/>
</dbReference>